<organism evidence="2 3">
    <name type="scientific">Didymodactylos carnosus</name>
    <dbReference type="NCBI Taxonomy" id="1234261"/>
    <lineage>
        <taxon>Eukaryota</taxon>
        <taxon>Metazoa</taxon>
        <taxon>Spiralia</taxon>
        <taxon>Gnathifera</taxon>
        <taxon>Rotifera</taxon>
        <taxon>Eurotatoria</taxon>
        <taxon>Bdelloidea</taxon>
        <taxon>Philodinida</taxon>
        <taxon>Philodinidae</taxon>
        <taxon>Didymodactylos</taxon>
    </lineage>
</organism>
<reference evidence="2" key="1">
    <citation type="submission" date="2021-02" db="EMBL/GenBank/DDBJ databases">
        <authorList>
            <person name="Nowell W R."/>
        </authorList>
    </citation>
    <scope>NUCLEOTIDE SEQUENCE</scope>
</reference>
<comment type="caution">
    <text evidence="2">The sequence shown here is derived from an EMBL/GenBank/DDBJ whole genome shotgun (WGS) entry which is preliminary data.</text>
</comment>
<gene>
    <name evidence="1" type="ORF">OVA965_LOCUS39826</name>
    <name evidence="2" type="ORF">TMI583_LOCUS41189</name>
</gene>
<proteinExistence type="predicted"/>
<protein>
    <recommendedName>
        <fullName evidence="4">Triacylglycerol lipase</fullName>
    </recommendedName>
</protein>
<evidence type="ECO:0000313" key="1">
    <source>
        <dbReference type="EMBL" id="CAF1561448.1"/>
    </source>
</evidence>
<accession>A0A8S2UPP4</accession>
<evidence type="ECO:0000313" key="3">
    <source>
        <dbReference type="Proteomes" id="UP000682733"/>
    </source>
</evidence>
<dbReference type="EMBL" id="CAJNOK010042001">
    <property type="protein sequence ID" value="CAF1561448.1"/>
    <property type="molecule type" value="Genomic_DNA"/>
</dbReference>
<dbReference type="Proteomes" id="UP000677228">
    <property type="component" value="Unassembled WGS sequence"/>
</dbReference>
<evidence type="ECO:0008006" key="4">
    <source>
        <dbReference type="Google" id="ProtNLM"/>
    </source>
</evidence>
<dbReference type="Gene3D" id="3.40.50.1820">
    <property type="entry name" value="alpha/beta hydrolase"/>
    <property type="match status" value="1"/>
</dbReference>
<sequence length="82" mass="9544">MHLLLSCVRQTRWTGEEIHRATGLGTWNVSKPTKFFIHGYLDHGTPPWWIEMKNALLDVDDVVKLVCKKTRKEDAQSFVFLC</sequence>
<name>A0A8S2UPP4_9BILA</name>
<dbReference type="EMBL" id="CAJOBA010064627">
    <property type="protein sequence ID" value="CAF4353288.1"/>
    <property type="molecule type" value="Genomic_DNA"/>
</dbReference>
<dbReference type="AlphaFoldDB" id="A0A8S2UPP4"/>
<dbReference type="InterPro" id="IPR029058">
    <property type="entry name" value="AB_hydrolase_fold"/>
</dbReference>
<dbReference type="Proteomes" id="UP000682733">
    <property type="component" value="Unassembled WGS sequence"/>
</dbReference>
<evidence type="ECO:0000313" key="2">
    <source>
        <dbReference type="EMBL" id="CAF4353288.1"/>
    </source>
</evidence>